<feature type="signal peptide" evidence="1">
    <location>
        <begin position="1"/>
        <end position="19"/>
    </location>
</feature>
<sequence>MKKPLLLLLFILLANALSAQVLIALFFGDKLTNDQLEFGLNVGINRSSIVNLDARGPSTGLNIGMSFLYKFNERWHLNPMLYYAFPMGSKGIAVYDTPNEDLNNVLETATVQRKMAGFSLPITLRHRLFNLTYLELGPQFSLLTKAEDVFSVSLFDDDDLSYTADVSDQYKKIDVGLTVGIAQKLKQTNGITITARYFNSLMNISKAADAAKQYHSVIHVGVIIPFGQPKAEG</sequence>
<protein>
    <submittedName>
        <fullName evidence="3">PorT family protein</fullName>
    </submittedName>
</protein>
<dbReference type="RefSeq" id="WP_212231087.1">
    <property type="nucleotide sequence ID" value="NZ_JAGUCN010000031.1"/>
</dbReference>
<reference evidence="3 4" key="1">
    <citation type="journal article" date="2014" name="Int. J. Syst. Evol. Microbiol.">
        <title>Carboxylicivirga gen. nov. in the family Marinilabiliaceae with two novel species, Carboxylicivirga mesophila sp. nov. and Carboxylicivirga taeanensis sp. nov., and reclassification of Cytophaga fermentans as Saccharicrinis fermentans gen. nov., comb. nov.</title>
        <authorList>
            <person name="Yang S.H."/>
            <person name="Seo H.S."/>
            <person name="Woo J.H."/>
            <person name="Oh H.M."/>
            <person name="Jang H."/>
            <person name="Lee J.H."/>
            <person name="Kim S.J."/>
            <person name="Kwon K.K."/>
        </authorList>
    </citation>
    <scope>NUCLEOTIDE SEQUENCE [LARGE SCALE GENOMIC DNA]</scope>
    <source>
        <strain evidence="3 4">JCM 18290</strain>
    </source>
</reference>
<dbReference type="EMBL" id="JAGUCN010000031">
    <property type="protein sequence ID" value="MBS2213619.1"/>
    <property type="molecule type" value="Genomic_DNA"/>
</dbReference>
<feature type="domain" description="Outer membrane protein beta-barrel" evidence="2">
    <location>
        <begin position="35"/>
        <end position="204"/>
    </location>
</feature>
<keyword evidence="4" id="KW-1185">Reference proteome</keyword>
<gene>
    <name evidence="3" type="ORF">KEM09_19580</name>
</gene>
<keyword evidence="1" id="KW-0732">Signal</keyword>
<proteinExistence type="predicted"/>
<organism evidence="3 4">
    <name type="scientific">Carboxylicivirga mesophila</name>
    <dbReference type="NCBI Taxonomy" id="1166478"/>
    <lineage>
        <taxon>Bacteria</taxon>
        <taxon>Pseudomonadati</taxon>
        <taxon>Bacteroidota</taxon>
        <taxon>Bacteroidia</taxon>
        <taxon>Marinilabiliales</taxon>
        <taxon>Marinilabiliaceae</taxon>
        <taxon>Carboxylicivirga</taxon>
    </lineage>
</organism>
<feature type="chain" id="PRO_5045364147" evidence="1">
    <location>
        <begin position="20"/>
        <end position="233"/>
    </location>
</feature>
<dbReference type="Pfam" id="PF13568">
    <property type="entry name" value="OMP_b-brl_2"/>
    <property type="match status" value="1"/>
</dbReference>
<evidence type="ECO:0000313" key="4">
    <source>
        <dbReference type="Proteomes" id="UP000721861"/>
    </source>
</evidence>
<dbReference type="InterPro" id="IPR025665">
    <property type="entry name" value="Beta-barrel_OMP_2"/>
</dbReference>
<comment type="caution">
    <text evidence="3">The sequence shown here is derived from an EMBL/GenBank/DDBJ whole genome shotgun (WGS) entry which is preliminary data.</text>
</comment>
<accession>A0ABS5KFC9</accession>
<dbReference type="Proteomes" id="UP000721861">
    <property type="component" value="Unassembled WGS sequence"/>
</dbReference>
<name>A0ABS5KFC9_9BACT</name>
<evidence type="ECO:0000259" key="2">
    <source>
        <dbReference type="Pfam" id="PF13568"/>
    </source>
</evidence>
<evidence type="ECO:0000313" key="3">
    <source>
        <dbReference type="EMBL" id="MBS2213619.1"/>
    </source>
</evidence>
<evidence type="ECO:0000256" key="1">
    <source>
        <dbReference type="SAM" id="SignalP"/>
    </source>
</evidence>